<reference evidence="1" key="1">
    <citation type="submission" date="2021-02" db="EMBL/GenBank/DDBJ databases">
        <authorList>
            <person name="Dougan E. K."/>
            <person name="Rhodes N."/>
            <person name="Thang M."/>
            <person name="Chan C."/>
        </authorList>
    </citation>
    <scope>NUCLEOTIDE SEQUENCE</scope>
</reference>
<evidence type="ECO:0000313" key="1">
    <source>
        <dbReference type="EMBL" id="CAE7033773.1"/>
    </source>
</evidence>
<gene>
    <name evidence="1" type="ORF">SNAT2548_LOCUS4052</name>
</gene>
<accession>A0A812ICP8</accession>
<keyword evidence="2" id="KW-1185">Reference proteome</keyword>
<sequence length="448" mass="51201">MAFKLGDRFSFQFCNQNEVASDGSRTEDFAFTLDAEHAPKVQFGPVQVGLSGMGELKVRCKVGQDHCYGAGAIEFAVELGVGLGELITAAVGGRGGLEVEVPTQTAGAPQDTFKVVGSLTPYGTVDLFAGLISFEVPYKYPGIEVTFDRLGPFPLQNPNNKADDTISIAAKWTVEVSFLGIFTFTVSVPITVMPETTLWKATPDMYGKQPWFTSDCELVERTYDRCSQNHIKLTGTWDEKTGEWERHIQKGHEAYSMISSDPKKDFRWCCGHSWCDEWVRFDRHVNKIVVQLENSDRRIVWVGLVCDRYLHDNNRFHYSGRTDDGCREDVRVETARGWVHVPKHHRKGVMMHRWSDNRWTWYCNHNSRRRGYRQGHHGSGCGRHNYLVVDWQDRRRNTAVRWECWQRLGKERPTSGTCTSAENFYFRPWSSWSFGVDSPQARGCVLKT</sequence>
<dbReference type="Proteomes" id="UP000604046">
    <property type="component" value="Unassembled WGS sequence"/>
</dbReference>
<dbReference type="EMBL" id="CAJNDS010000247">
    <property type="protein sequence ID" value="CAE7033773.1"/>
    <property type="molecule type" value="Genomic_DNA"/>
</dbReference>
<protein>
    <submittedName>
        <fullName evidence="1">Uncharacterized protein</fullName>
    </submittedName>
</protein>
<evidence type="ECO:0000313" key="2">
    <source>
        <dbReference type="Proteomes" id="UP000604046"/>
    </source>
</evidence>
<dbReference type="AlphaFoldDB" id="A0A812ICP8"/>
<name>A0A812ICP8_9DINO</name>
<organism evidence="1 2">
    <name type="scientific">Symbiodinium natans</name>
    <dbReference type="NCBI Taxonomy" id="878477"/>
    <lineage>
        <taxon>Eukaryota</taxon>
        <taxon>Sar</taxon>
        <taxon>Alveolata</taxon>
        <taxon>Dinophyceae</taxon>
        <taxon>Suessiales</taxon>
        <taxon>Symbiodiniaceae</taxon>
        <taxon>Symbiodinium</taxon>
    </lineage>
</organism>
<comment type="caution">
    <text evidence="1">The sequence shown here is derived from an EMBL/GenBank/DDBJ whole genome shotgun (WGS) entry which is preliminary data.</text>
</comment>
<proteinExistence type="predicted"/>